<dbReference type="EMBL" id="JAOQJR010000008">
    <property type="protein sequence ID" value="MCU6738723.1"/>
    <property type="molecule type" value="Genomic_DNA"/>
</dbReference>
<evidence type="ECO:0000256" key="1">
    <source>
        <dbReference type="ARBA" id="ARBA00023125"/>
    </source>
</evidence>
<feature type="domain" description="HTH cro/C1-type" evidence="2">
    <location>
        <begin position="8"/>
        <end position="62"/>
    </location>
</feature>
<dbReference type="PROSITE" id="PS50943">
    <property type="entry name" value="HTH_CROC1"/>
    <property type="match status" value="1"/>
</dbReference>
<dbReference type="PANTHER" id="PTHR46558:SF11">
    <property type="entry name" value="HTH-TYPE TRANSCRIPTIONAL REGULATOR XRE"/>
    <property type="match status" value="1"/>
</dbReference>
<reference evidence="3 4" key="1">
    <citation type="journal article" date="2021" name="ISME Commun">
        <title>Automated analysis of genomic sequences facilitates high-throughput and comprehensive description of bacteria.</title>
        <authorList>
            <person name="Hitch T.C.A."/>
        </authorList>
    </citation>
    <scope>NUCLEOTIDE SEQUENCE [LARGE SCALE GENOMIC DNA]</scope>
    <source>
        <strain evidence="3 4">H4_15</strain>
    </source>
</reference>
<dbReference type="RefSeq" id="WP_147580358.1">
    <property type="nucleotide sequence ID" value="NZ_JAOQJR010000008.1"/>
</dbReference>
<dbReference type="Gene3D" id="1.10.260.40">
    <property type="entry name" value="lambda repressor-like DNA-binding domains"/>
    <property type="match status" value="1"/>
</dbReference>
<evidence type="ECO:0000313" key="4">
    <source>
        <dbReference type="Proteomes" id="UP001208364"/>
    </source>
</evidence>
<dbReference type="SMART" id="SM00530">
    <property type="entry name" value="HTH_XRE"/>
    <property type="match status" value="1"/>
</dbReference>
<dbReference type="Proteomes" id="UP001208364">
    <property type="component" value="Unassembled WGS sequence"/>
</dbReference>
<dbReference type="InterPro" id="IPR001387">
    <property type="entry name" value="Cro/C1-type_HTH"/>
</dbReference>
<keyword evidence="4" id="KW-1185">Reference proteome</keyword>
<proteinExistence type="predicted"/>
<dbReference type="CDD" id="cd00093">
    <property type="entry name" value="HTH_XRE"/>
    <property type="match status" value="1"/>
</dbReference>
<dbReference type="SUPFAM" id="SSF47413">
    <property type="entry name" value="lambda repressor-like DNA-binding domains"/>
    <property type="match status" value="1"/>
</dbReference>
<sequence>MNIMADRIKSLRLEKGISQQELSENIGIGRSTLANYEQGKREPNMETLELFADFFNVDMNYLTGYSNIRNINKLLATLHIPCDYWPDEDDDTRVEKFLSLQNAIEQKNFENNFSKKEQVIRTIRKASDNMTDEDLDKMIELLSVAFKEAFNKK</sequence>
<keyword evidence="1" id="KW-0238">DNA-binding</keyword>
<dbReference type="Pfam" id="PF01381">
    <property type="entry name" value="HTH_3"/>
    <property type="match status" value="1"/>
</dbReference>
<name>A0ABT2SWF5_9FIRM</name>
<comment type="caution">
    <text evidence="3">The sequence shown here is derived from an EMBL/GenBank/DDBJ whole genome shotgun (WGS) entry which is preliminary data.</text>
</comment>
<evidence type="ECO:0000259" key="2">
    <source>
        <dbReference type="PROSITE" id="PS50943"/>
    </source>
</evidence>
<organism evidence="3 4">
    <name type="scientific">[Clostridium] ammoniilyticum</name>
    <dbReference type="NCBI Taxonomy" id="2981784"/>
    <lineage>
        <taxon>Bacteria</taxon>
        <taxon>Bacillati</taxon>
        <taxon>Bacillota</taxon>
        <taxon>Erysipelotrichia</taxon>
        <taxon>Erysipelotrichales</taxon>
        <taxon>Coprobacillaceae</taxon>
        <taxon>Faecalibacillus</taxon>
    </lineage>
</organism>
<evidence type="ECO:0000313" key="3">
    <source>
        <dbReference type="EMBL" id="MCU6738723.1"/>
    </source>
</evidence>
<dbReference type="InterPro" id="IPR010982">
    <property type="entry name" value="Lambda_DNA-bd_dom_sf"/>
</dbReference>
<accession>A0ABT2SWF5</accession>
<protein>
    <submittedName>
        <fullName evidence="3">Helix-turn-helix domain-containing protein</fullName>
    </submittedName>
</protein>
<dbReference type="PANTHER" id="PTHR46558">
    <property type="entry name" value="TRACRIPTIONAL REGULATORY PROTEIN-RELATED-RELATED"/>
    <property type="match status" value="1"/>
</dbReference>
<gene>
    <name evidence="3" type="ORF">OCV55_08510</name>
</gene>